<name>A0ABR9QVS0_9FIRM</name>
<comment type="caution">
    <text evidence="1">The sequence shown here is derived from an EMBL/GenBank/DDBJ whole genome shotgun (WGS) entry which is preliminary data.</text>
</comment>
<accession>A0ABR9QVS0</accession>
<protein>
    <recommendedName>
        <fullName evidence="3">Lipoprotein</fullName>
    </recommendedName>
</protein>
<evidence type="ECO:0000313" key="2">
    <source>
        <dbReference type="Proteomes" id="UP001516588"/>
    </source>
</evidence>
<dbReference type="Proteomes" id="UP001516588">
    <property type="component" value="Unassembled WGS sequence"/>
</dbReference>
<reference evidence="1 2" key="1">
    <citation type="submission" date="2020-10" db="EMBL/GenBank/DDBJ databases">
        <title>ChiBAC.</title>
        <authorList>
            <person name="Zenner C."/>
            <person name="Hitch T.C.A."/>
            <person name="Clavel T."/>
        </authorList>
    </citation>
    <scope>NUCLEOTIDE SEQUENCE [LARGE SCALE GENOMIC DNA]</scope>
    <source>
        <strain evidence="1 2">DSM 108706</strain>
    </source>
</reference>
<organism evidence="1 2">
    <name type="scientific">Gallibacter intestinalis</name>
    <dbReference type="NCBI Taxonomy" id="2779356"/>
    <lineage>
        <taxon>Bacteria</taxon>
        <taxon>Bacillati</taxon>
        <taxon>Bacillota</taxon>
        <taxon>Clostridia</taxon>
        <taxon>Eubacteriales</taxon>
        <taxon>Eubacteriaceae</taxon>
        <taxon>Gallibacter</taxon>
    </lineage>
</organism>
<dbReference type="RefSeq" id="WP_226384651.1">
    <property type="nucleotide sequence ID" value="NZ_JADCKA010000002.1"/>
</dbReference>
<evidence type="ECO:0008006" key="3">
    <source>
        <dbReference type="Google" id="ProtNLM"/>
    </source>
</evidence>
<evidence type="ECO:0000313" key="1">
    <source>
        <dbReference type="EMBL" id="MBE5034981.1"/>
    </source>
</evidence>
<proteinExistence type="predicted"/>
<dbReference type="EMBL" id="JADCKA010000002">
    <property type="protein sequence ID" value="MBE5034981.1"/>
    <property type="molecule type" value="Genomic_DNA"/>
</dbReference>
<gene>
    <name evidence="1" type="ORF">INF20_01650</name>
</gene>
<keyword evidence="2" id="KW-1185">Reference proteome</keyword>
<sequence length="226" mass="25573">MKKLRLIPLLMIFTIVLLSGCGKDDEVTLGIVGKGDNITVNKPENMKLVYNEDILGEERDQLPVKSDDLFGAHRFVMDNDGSIEKYKLTFVNLVDGKWIENSTILEKELVKGENEFIIEDMVNSKKEAYVSIENEVFGPVNFTNVYEKSDSNIDTLNTFFTNTCDMKKGETSVVACWIPNDEGSLEKSVEVFGSAKFTSEPDILYDNPEKTTEVFERCSMICITFE</sequence>
<dbReference type="PROSITE" id="PS51257">
    <property type="entry name" value="PROKAR_LIPOPROTEIN"/>
    <property type="match status" value="1"/>
</dbReference>